<keyword evidence="5" id="KW-1185">Reference proteome</keyword>
<dbReference type="EC" id="1.4.3.-" evidence="4"/>
<dbReference type="Gene3D" id="3.30.9.10">
    <property type="entry name" value="D-Amino Acid Oxidase, subunit A, domain 2"/>
    <property type="match status" value="1"/>
</dbReference>
<evidence type="ECO:0000256" key="1">
    <source>
        <dbReference type="ARBA" id="ARBA00023002"/>
    </source>
</evidence>
<dbReference type="Proteomes" id="UP000577362">
    <property type="component" value="Unassembled WGS sequence"/>
</dbReference>
<feature type="domain" description="FAD dependent oxidoreductase" evidence="3">
    <location>
        <begin position="31"/>
        <end position="382"/>
    </location>
</feature>
<gene>
    <name evidence="4" type="ORF">GGR16_000687</name>
</gene>
<accession>A0A840BQD8</accession>
<dbReference type="Gene3D" id="3.50.50.60">
    <property type="entry name" value="FAD/NAD(P)-binding domain"/>
    <property type="match status" value="1"/>
</dbReference>
<dbReference type="Pfam" id="PF01266">
    <property type="entry name" value="DAO"/>
    <property type="match status" value="1"/>
</dbReference>
<dbReference type="InterPro" id="IPR036188">
    <property type="entry name" value="FAD/NAD-bd_sf"/>
</dbReference>
<dbReference type="GO" id="GO:0016491">
    <property type="term" value="F:oxidoreductase activity"/>
    <property type="evidence" value="ECO:0007669"/>
    <property type="project" value="UniProtKB-KW"/>
</dbReference>
<dbReference type="EMBL" id="JACIEN010000001">
    <property type="protein sequence ID" value="MBB4015681.1"/>
    <property type="molecule type" value="Genomic_DNA"/>
</dbReference>
<dbReference type="InterPro" id="IPR006076">
    <property type="entry name" value="FAD-dep_OxRdtase"/>
</dbReference>
<dbReference type="GO" id="GO:0005737">
    <property type="term" value="C:cytoplasm"/>
    <property type="evidence" value="ECO:0007669"/>
    <property type="project" value="TreeGrafter"/>
</dbReference>
<dbReference type="PANTHER" id="PTHR13847:SF281">
    <property type="entry name" value="FAD DEPENDENT OXIDOREDUCTASE DOMAIN-CONTAINING PROTEIN"/>
    <property type="match status" value="1"/>
</dbReference>
<evidence type="ECO:0000313" key="4">
    <source>
        <dbReference type="EMBL" id="MBB4015681.1"/>
    </source>
</evidence>
<dbReference type="RefSeq" id="WP_183315716.1">
    <property type="nucleotide sequence ID" value="NZ_JACIEN010000001.1"/>
</dbReference>
<evidence type="ECO:0000259" key="3">
    <source>
        <dbReference type="Pfam" id="PF01266"/>
    </source>
</evidence>
<reference evidence="4 5" key="1">
    <citation type="submission" date="2020-08" db="EMBL/GenBank/DDBJ databases">
        <title>Genomic Encyclopedia of Type Strains, Phase IV (KMG-IV): sequencing the most valuable type-strain genomes for metagenomic binning, comparative biology and taxonomic classification.</title>
        <authorList>
            <person name="Goeker M."/>
        </authorList>
    </citation>
    <scope>NUCLEOTIDE SEQUENCE [LARGE SCALE GENOMIC DNA]</scope>
    <source>
        <strain evidence="4 5">DSM 103737</strain>
    </source>
</reference>
<dbReference type="PANTHER" id="PTHR13847">
    <property type="entry name" value="SARCOSINE DEHYDROGENASE-RELATED"/>
    <property type="match status" value="1"/>
</dbReference>
<protein>
    <submittedName>
        <fullName evidence="4">Gamma-glutamylputrescine oxidase</fullName>
        <ecNumber evidence="4">1.4.3.-</ecNumber>
    </submittedName>
</protein>
<keyword evidence="1 4" id="KW-0560">Oxidoreductase</keyword>
<comment type="caution">
    <text evidence="4">The sequence shown here is derived from an EMBL/GenBank/DDBJ whole genome shotgun (WGS) entry which is preliminary data.</text>
</comment>
<feature type="region of interest" description="Disordered" evidence="2">
    <location>
        <begin position="1"/>
        <end position="24"/>
    </location>
</feature>
<dbReference type="SUPFAM" id="SSF51905">
    <property type="entry name" value="FAD/NAD(P)-binding domain"/>
    <property type="match status" value="1"/>
</dbReference>
<organism evidence="4 5">
    <name type="scientific">Chelatococcus caeni</name>
    <dbReference type="NCBI Taxonomy" id="1348468"/>
    <lineage>
        <taxon>Bacteria</taxon>
        <taxon>Pseudomonadati</taxon>
        <taxon>Pseudomonadota</taxon>
        <taxon>Alphaproteobacteria</taxon>
        <taxon>Hyphomicrobiales</taxon>
        <taxon>Chelatococcaceae</taxon>
        <taxon>Chelatococcus</taxon>
    </lineage>
</organism>
<evidence type="ECO:0000256" key="2">
    <source>
        <dbReference type="SAM" id="MobiDB-lite"/>
    </source>
</evidence>
<proteinExistence type="predicted"/>
<name>A0A840BQD8_9HYPH</name>
<dbReference type="PRINTS" id="PR00420">
    <property type="entry name" value="RNGMNOXGNASE"/>
</dbReference>
<sequence length="426" mass="44873">MPNPSAGGNLYETTAPPLAPQPPLDGPARADVAIVGAGLTGLGAALTLARAGHDVIVVEKGRVGAGASGINGGQIHPGQRRDQRWLEEKVGEMRARALWDYAGEAHRWLLEVIDEEAIACALQRGLITLAHRPALFRDLAADAEHLARHYGANHLTVVDPADLPRYTGAEGYHGAVFDAEGGHLDPLALTRGLAAAALAAGARIAEDTPATALARMGAGWRLATPRGDIDAASVIVTGDGNNGRLVPTVADHVMPLVNFMIATEPLGPLADAVFTGPYAGADTRFVVNYFRRTADGRLVFGGGESYGATLPPNFAERVRRRMLPIFPMLADARITHGWGGVLGITAPRLPFVRQIEPGLHVASGYSGQGVMLAPFTGRAIAEAILGDDRRLSVMTDLPVPKLPGGRLLRRPLLIAAMLGFGLLDRL</sequence>
<dbReference type="AlphaFoldDB" id="A0A840BQD8"/>
<evidence type="ECO:0000313" key="5">
    <source>
        <dbReference type="Proteomes" id="UP000577362"/>
    </source>
</evidence>